<dbReference type="EMBL" id="KK088428">
    <property type="protein sequence ID" value="EYE94114.1"/>
    <property type="molecule type" value="Genomic_DNA"/>
</dbReference>
<accession>A0A017SBX2</accession>
<protein>
    <submittedName>
        <fullName evidence="2">Uncharacterized protein</fullName>
    </submittedName>
</protein>
<dbReference type="OrthoDB" id="5388207at2759"/>
<evidence type="ECO:0000313" key="3">
    <source>
        <dbReference type="Proteomes" id="UP000019804"/>
    </source>
</evidence>
<dbReference type="Proteomes" id="UP000019804">
    <property type="component" value="Unassembled WGS sequence"/>
</dbReference>
<dbReference type="RefSeq" id="XP_040637802.1">
    <property type="nucleotide sequence ID" value="XM_040782237.1"/>
</dbReference>
<feature type="region of interest" description="Disordered" evidence="1">
    <location>
        <begin position="1"/>
        <end position="53"/>
    </location>
</feature>
<gene>
    <name evidence="2" type="ORF">EURHEDRAFT_413722</name>
</gene>
<dbReference type="AlphaFoldDB" id="A0A017SBX2"/>
<keyword evidence="3" id="KW-1185">Reference proteome</keyword>
<organism evidence="2 3">
    <name type="scientific">Aspergillus ruber (strain CBS 135680)</name>
    <dbReference type="NCBI Taxonomy" id="1388766"/>
    <lineage>
        <taxon>Eukaryota</taxon>
        <taxon>Fungi</taxon>
        <taxon>Dikarya</taxon>
        <taxon>Ascomycota</taxon>
        <taxon>Pezizomycotina</taxon>
        <taxon>Eurotiomycetes</taxon>
        <taxon>Eurotiomycetidae</taxon>
        <taxon>Eurotiales</taxon>
        <taxon>Aspergillaceae</taxon>
        <taxon>Aspergillus</taxon>
        <taxon>Aspergillus subgen. Aspergillus</taxon>
    </lineage>
</organism>
<name>A0A017SBX2_ASPRC</name>
<sequence length="67" mass="7364">METINKALDSASHAIWGETHPQHQQHGEEPLSGVQGQGKTTDPYDAGNRDGKFLPITTLMQHRTLAN</sequence>
<proteinExistence type="predicted"/>
<evidence type="ECO:0000256" key="1">
    <source>
        <dbReference type="SAM" id="MobiDB-lite"/>
    </source>
</evidence>
<reference evidence="3" key="1">
    <citation type="journal article" date="2014" name="Nat. Commun.">
        <title>Genomic adaptations of the halophilic Dead Sea filamentous fungus Eurotium rubrum.</title>
        <authorList>
            <person name="Kis-Papo T."/>
            <person name="Weig A.R."/>
            <person name="Riley R."/>
            <person name="Persoh D."/>
            <person name="Salamov A."/>
            <person name="Sun H."/>
            <person name="Lipzen A."/>
            <person name="Wasser S.P."/>
            <person name="Rambold G."/>
            <person name="Grigoriev I.V."/>
            <person name="Nevo E."/>
        </authorList>
    </citation>
    <scope>NUCLEOTIDE SEQUENCE [LARGE SCALE GENOMIC DNA]</scope>
    <source>
        <strain evidence="3">CBS 135680</strain>
    </source>
</reference>
<dbReference type="GeneID" id="63697361"/>
<evidence type="ECO:0000313" key="2">
    <source>
        <dbReference type="EMBL" id="EYE94114.1"/>
    </source>
</evidence>
<dbReference type="HOGENOM" id="CLU_2811914_0_0_1"/>
<dbReference type="STRING" id="1388766.A0A017SBX2"/>